<name>A0ABQ2FAF0_9MICO</name>
<dbReference type="Proteomes" id="UP000662111">
    <property type="component" value="Unassembled WGS sequence"/>
</dbReference>
<keyword evidence="1" id="KW-0812">Transmembrane</keyword>
<comment type="caution">
    <text evidence="2">The sequence shown here is derived from an EMBL/GenBank/DDBJ whole genome shotgun (WGS) entry which is preliminary data.</text>
</comment>
<keyword evidence="3" id="KW-1185">Reference proteome</keyword>
<evidence type="ECO:0000313" key="3">
    <source>
        <dbReference type="Proteomes" id="UP000662111"/>
    </source>
</evidence>
<dbReference type="Pfam" id="PF11303">
    <property type="entry name" value="DUF3105"/>
    <property type="match status" value="1"/>
</dbReference>
<evidence type="ECO:0000313" key="2">
    <source>
        <dbReference type="EMBL" id="GGK66588.1"/>
    </source>
</evidence>
<dbReference type="EMBL" id="BMLB01000003">
    <property type="protein sequence ID" value="GGK66588.1"/>
    <property type="molecule type" value="Genomic_DNA"/>
</dbReference>
<gene>
    <name evidence="2" type="ORF">GCM10011509_13630</name>
</gene>
<evidence type="ECO:0000256" key="1">
    <source>
        <dbReference type="SAM" id="Phobius"/>
    </source>
</evidence>
<organism evidence="2 3">
    <name type="scientific">Ornithinimicrobium pekingense</name>
    <dbReference type="NCBI Taxonomy" id="384677"/>
    <lineage>
        <taxon>Bacteria</taxon>
        <taxon>Bacillati</taxon>
        <taxon>Actinomycetota</taxon>
        <taxon>Actinomycetes</taxon>
        <taxon>Micrococcales</taxon>
        <taxon>Ornithinimicrobiaceae</taxon>
        <taxon>Ornithinimicrobium</taxon>
    </lineage>
</organism>
<proteinExistence type="predicted"/>
<sequence length="209" mass="22291">MPRPDRAPTSDRAAKVAKIQKANASAERRRGTVIWGAAALVVALVVGVVAFAIIRDSPATADLSAVQTYENQAADHTTEPVEYDSPVPAGGPHHPAWWDCGVYSEPVVTEHAVHSLEHGAVWLSYSPDLPAEQVALLEELGDDDYMLVSPQPEQEAAVVATAWDHQLELDTADEKTLKAFIREYKQGQQTPEPGAACTGGTTTSLVAGS</sequence>
<dbReference type="InterPro" id="IPR021454">
    <property type="entry name" value="DUF3105"/>
</dbReference>
<dbReference type="RefSeq" id="WP_029202823.1">
    <property type="nucleotide sequence ID" value="NZ_BMLB01000003.1"/>
</dbReference>
<keyword evidence="1" id="KW-0472">Membrane</keyword>
<keyword evidence="1" id="KW-1133">Transmembrane helix</keyword>
<accession>A0ABQ2FAF0</accession>
<protein>
    <submittedName>
        <fullName evidence="2">Membrane protein</fullName>
    </submittedName>
</protein>
<feature type="transmembrane region" description="Helical" evidence="1">
    <location>
        <begin position="33"/>
        <end position="54"/>
    </location>
</feature>
<reference evidence="3" key="1">
    <citation type="journal article" date="2019" name="Int. J. Syst. Evol. Microbiol.">
        <title>The Global Catalogue of Microorganisms (GCM) 10K type strain sequencing project: providing services to taxonomists for standard genome sequencing and annotation.</title>
        <authorList>
            <consortium name="The Broad Institute Genomics Platform"/>
            <consortium name="The Broad Institute Genome Sequencing Center for Infectious Disease"/>
            <person name="Wu L."/>
            <person name="Ma J."/>
        </authorList>
    </citation>
    <scope>NUCLEOTIDE SEQUENCE [LARGE SCALE GENOMIC DNA]</scope>
    <source>
        <strain evidence="3">CGMCC 1.5362</strain>
    </source>
</reference>